<feature type="transmembrane region" description="Helical" evidence="6">
    <location>
        <begin position="208"/>
        <end position="230"/>
    </location>
</feature>
<feature type="domain" description="Major facilitator superfamily (MFS) profile" evidence="7">
    <location>
        <begin position="307"/>
        <end position="519"/>
    </location>
</feature>
<dbReference type="PROSITE" id="PS50850">
    <property type="entry name" value="MFS"/>
    <property type="match status" value="1"/>
</dbReference>
<feature type="compositionally biased region" description="Polar residues" evidence="5">
    <location>
        <begin position="12"/>
        <end position="27"/>
    </location>
</feature>
<keyword evidence="3 6" id="KW-1133">Transmembrane helix</keyword>
<dbReference type="AlphaFoldDB" id="A0A8J6XFN5"/>
<feature type="region of interest" description="Disordered" evidence="5">
    <location>
        <begin position="1"/>
        <end position="27"/>
    </location>
</feature>
<evidence type="ECO:0000256" key="5">
    <source>
        <dbReference type="SAM" id="MobiDB-lite"/>
    </source>
</evidence>
<evidence type="ECO:0000313" key="8">
    <source>
        <dbReference type="EMBL" id="MBD2773168.1"/>
    </source>
</evidence>
<dbReference type="GO" id="GO:0022857">
    <property type="term" value="F:transmembrane transporter activity"/>
    <property type="evidence" value="ECO:0007669"/>
    <property type="project" value="InterPro"/>
</dbReference>
<dbReference type="EMBL" id="JACXAE010000049">
    <property type="protein sequence ID" value="MBD2773168.1"/>
    <property type="molecule type" value="Genomic_DNA"/>
</dbReference>
<feature type="transmembrane region" description="Helical" evidence="6">
    <location>
        <begin position="76"/>
        <end position="99"/>
    </location>
</feature>
<evidence type="ECO:0000256" key="2">
    <source>
        <dbReference type="ARBA" id="ARBA00022692"/>
    </source>
</evidence>
<feature type="transmembrane region" description="Helical" evidence="6">
    <location>
        <begin position="346"/>
        <end position="367"/>
    </location>
</feature>
<evidence type="ECO:0000259" key="7">
    <source>
        <dbReference type="PROSITE" id="PS50850"/>
    </source>
</evidence>
<feature type="transmembrane region" description="Helical" evidence="6">
    <location>
        <begin position="470"/>
        <end position="494"/>
    </location>
</feature>
<dbReference type="InterPro" id="IPR036259">
    <property type="entry name" value="MFS_trans_sf"/>
</dbReference>
<evidence type="ECO:0000256" key="6">
    <source>
        <dbReference type="SAM" id="Phobius"/>
    </source>
</evidence>
<sequence length="519" mass="56501">MDFTQLKKAGSVTPSQETTSETALSPTLKPSTRFSKDAIRRSLKASTLDAFFAAVFSMATTGILLSNFLVELNATPVIFGTLASIPMLVNLIQPLGAYLSERTTSRFRHSLKTYGTSRSLWLILVIGILLTCWGKVSTTQLQILTIVIVLLSYLSGALGNASWLSWVATLVPRRLRGRYFGLRNSITSLTNLVCVPLAGFTISRWPGGILQGYGVVLFVGIISGLVSLACQSFQIDINPSEQNATFVKPSQPTNQPRVEISTASVEQVENTVSEESQVSTVSERNSESEPSKQKVISSLPSRIRKTISNNLNFFTFLLYFSSWTFAANLSIPFFNFYLFNTLELDVSWVSVYGSLQAGANLLMLILWGKLADKIGNRTILLLVVSMATATPVLWLQVGVTPLDIFLWLPLLHIFIGITWAGLDLCNNNLQIGVAPIQNRAMYFSIVAAVAGVSGASGTIIGGLVAQNHSFGGLSGLFALSSVCRFLSLIPLLFVQETRSQSFFQMFLKAGGTRQEAEGS</sequence>
<dbReference type="Proteomes" id="UP000629098">
    <property type="component" value="Unassembled WGS sequence"/>
</dbReference>
<feature type="transmembrane region" description="Helical" evidence="6">
    <location>
        <begin position="50"/>
        <end position="70"/>
    </location>
</feature>
<accession>A0A8J6XFN5</accession>
<organism evidence="8 9">
    <name type="scientific">Iningainema tapete BLCC-T55</name>
    <dbReference type="NCBI Taxonomy" id="2748662"/>
    <lineage>
        <taxon>Bacteria</taxon>
        <taxon>Bacillati</taxon>
        <taxon>Cyanobacteriota</taxon>
        <taxon>Cyanophyceae</taxon>
        <taxon>Nostocales</taxon>
        <taxon>Scytonemataceae</taxon>
        <taxon>Iningainema tapete</taxon>
    </lineage>
</organism>
<feature type="transmembrane region" description="Helical" evidence="6">
    <location>
        <begin position="442"/>
        <end position="464"/>
    </location>
</feature>
<keyword evidence="2 6" id="KW-0812">Transmembrane</keyword>
<keyword evidence="9" id="KW-1185">Reference proteome</keyword>
<feature type="transmembrane region" description="Helical" evidence="6">
    <location>
        <begin position="379"/>
        <end position="398"/>
    </location>
</feature>
<feature type="transmembrane region" description="Helical" evidence="6">
    <location>
        <begin position="180"/>
        <end position="202"/>
    </location>
</feature>
<dbReference type="PANTHER" id="PTHR23526">
    <property type="entry name" value="INTEGRAL MEMBRANE TRANSPORT PROTEIN-RELATED"/>
    <property type="match status" value="1"/>
</dbReference>
<reference evidence="8" key="1">
    <citation type="submission" date="2020-09" db="EMBL/GenBank/DDBJ databases">
        <title>Iningainema tapete sp. nov. (Scytonemataceae, Cyanobacteria) from greenhouses in central Florida (USA) produces two types of nodularin with biosynthetic potential for microcystin-LR and anabaenopeptins.</title>
        <authorList>
            <person name="Berthold D.E."/>
            <person name="Lefler F.W."/>
            <person name="Huang I.-S."/>
            <person name="Abdulla H."/>
            <person name="Zimba P.V."/>
            <person name="Laughinghouse H.D. IV."/>
        </authorList>
    </citation>
    <scope>NUCLEOTIDE SEQUENCE</scope>
    <source>
        <strain evidence="8">BLCCT55</strain>
    </source>
</reference>
<feature type="transmembrane region" description="Helical" evidence="6">
    <location>
        <begin position="404"/>
        <end position="422"/>
    </location>
</feature>
<name>A0A8J6XFN5_9CYAN</name>
<keyword evidence="4 6" id="KW-0472">Membrane</keyword>
<dbReference type="Pfam" id="PF07690">
    <property type="entry name" value="MFS_1"/>
    <property type="match status" value="1"/>
</dbReference>
<proteinExistence type="predicted"/>
<feature type="transmembrane region" description="Helical" evidence="6">
    <location>
        <begin position="311"/>
        <end position="334"/>
    </location>
</feature>
<evidence type="ECO:0000256" key="3">
    <source>
        <dbReference type="ARBA" id="ARBA00022989"/>
    </source>
</evidence>
<protein>
    <submittedName>
        <fullName evidence="8">MFS transporter</fullName>
    </submittedName>
</protein>
<dbReference type="GO" id="GO:0005886">
    <property type="term" value="C:plasma membrane"/>
    <property type="evidence" value="ECO:0007669"/>
    <property type="project" value="UniProtKB-SubCell"/>
</dbReference>
<dbReference type="PANTHER" id="PTHR23526:SF2">
    <property type="entry name" value="MAJOR FACILITATOR SUPERFAMILY (MFS) PROFILE DOMAIN-CONTAINING PROTEIN"/>
    <property type="match status" value="1"/>
</dbReference>
<comment type="subcellular location">
    <subcellularLocation>
        <location evidence="1">Cell membrane</location>
        <topology evidence="1">Multi-pass membrane protein</topology>
    </subcellularLocation>
</comment>
<dbReference type="InterPro" id="IPR052528">
    <property type="entry name" value="Sugar_transport-like"/>
</dbReference>
<comment type="caution">
    <text evidence="8">The sequence shown here is derived from an EMBL/GenBank/DDBJ whole genome shotgun (WGS) entry which is preliminary data.</text>
</comment>
<dbReference type="InterPro" id="IPR011701">
    <property type="entry name" value="MFS"/>
</dbReference>
<evidence type="ECO:0000256" key="1">
    <source>
        <dbReference type="ARBA" id="ARBA00004651"/>
    </source>
</evidence>
<dbReference type="SUPFAM" id="SSF103473">
    <property type="entry name" value="MFS general substrate transporter"/>
    <property type="match status" value="1"/>
</dbReference>
<evidence type="ECO:0000256" key="4">
    <source>
        <dbReference type="ARBA" id="ARBA00023136"/>
    </source>
</evidence>
<dbReference type="RefSeq" id="WP_190828601.1">
    <property type="nucleotide sequence ID" value="NZ_CAWPPI010000049.1"/>
</dbReference>
<feature type="transmembrane region" description="Helical" evidence="6">
    <location>
        <begin position="120"/>
        <end position="137"/>
    </location>
</feature>
<evidence type="ECO:0000313" key="9">
    <source>
        <dbReference type="Proteomes" id="UP000629098"/>
    </source>
</evidence>
<dbReference type="Gene3D" id="1.20.1250.20">
    <property type="entry name" value="MFS general substrate transporter like domains"/>
    <property type="match status" value="2"/>
</dbReference>
<feature type="transmembrane region" description="Helical" evidence="6">
    <location>
        <begin position="143"/>
        <end position="168"/>
    </location>
</feature>
<dbReference type="InterPro" id="IPR020846">
    <property type="entry name" value="MFS_dom"/>
</dbReference>
<gene>
    <name evidence="8" type="ORF">ICL16_14105</name>
</gene>